<dbReference type="InterPro" id="IPR000719">
    <property type="entry name" value="Prot_kinase_dom"/>
</dbReference>
<evidence type="ECO:0000256" key="1">
    <source>
        <dbReference type="ARBA" id="ARBA00004308"/>
    </source>
</evidence>
<evidence type="ECO:0000259" key="13">
    <source>
        <dbReference type="PROSITE" id="PS50001"/>
    </source>
</evidence>
<keyword evidence="4 11" id="KW-0547">Nucleotide-binding</keyword>
<organism evidence="15 16">
    <name type="scientific">Lymnaea stagnalis</name>
    <name type="common">Great pond snail</name>
    <name type="synonym">Helix stagnalis</name>
    <dbReference type="NCBI Taxonomy" id="6523"/>
    <lineage>
        <taxon>Eukaryota</taxon>
        <taxon>Metazoa</taxon>
        <taxon>Spiralia</taxon>
        <taxon>Lophotrochozoa</taxon>
        <taxon>Mollusca</taxon>
        <taxon>Gastropoda</taxon>
        <taxon>Heterobranchia</taxon>
        <taxon>Euthyneura</taxon>
        <taxon>Panpulmonata</taxon>
        <taxon>Hygrophila</taxon>
        <taxon>Lymnaeoidea</taxon>
        <taxon>Lymnaeidae</taxon>
        <taxon>Lymnaea</taxon>
    </lineage>
</organism>
<comment type="function">
    <text evidence="9">Required for proper chemotaxis and phagocytosis; proper spatiotemporal control of F-actin levels in chemotaxing cells. Negative regulator of the PI3K (phosphatidylinositol 3 kinase) pathway. Predominantly phosphorylates serines and threonines and tyrosines at a lower level.</text>
</comment>
<dbReference type="Gene3D" id="3.30.505.10">
    <property type="entry name" value="SH2 domain"/>
    <property type="match status" value="1"/>
</dbReference>
<evidence type="ECO:0000256" key="5">
    <source>
        <dbReference type="ARBA" id="ARBA00022777"/>
    </source>
</evidence>
<dbReference type="PROSITE" id="PS00108">
    <property type="entry name" value="PROTEIN_KINASE_ST"/>
    <property type="match status" value="1"/>
</dbReference>
<dbReference type="EMBL" id="CAXITT010000481">
    <property type="protein sequence ID" value="CAL1542346.1"/>
    <property type="molecule type" value="Genomic_DNA"/>
</dbReference>
<dbReference type="GO" id="GO:0005524">
    <property type="term" value="F:ATP binding"/>
    <property type="evidence" value="ECO:0007669"/>
    <property type="project" value="UniProtKB-UniRule"/>
</dbReference>
<protein>
    <recommendedName>
        <fullName evidence="12">Tyrosine-protein kinase</fullName>
        <ecNumber evidence="12">2.7.10.2</ecNumber>
    </recommendedName>
</protein>
<sequence>MQFLGDGIHQPTNWKRRDRIGRGAHGVVFEAIKDDAPIAVKEVSMYEEANSEKSVALYNEINILKCLRHDRIVRYFGHCTSNKDLFLFMEYIPGGSLEVYFKTNSPLQIQFIRDITKQTLQGVAYLHDNRMIHRDIKAANILMEERFQIKLADFGVSKMFQELSRTATFIGTTRWMAPEMFTASTYSYEVDIWAVGCTVIQMLTGSPPFPDKEEQQVTFHLIKQDLSPLYSLKNINSKETMDFLRSILKNDPKERPKAKTLLENSPFVTVRHTSQQIIHYQHSSQIEEEPPNERKKHKRMARIIEEDELNYYTVLEDCSENQDKNLHIAEAQQHLVDVPWFHGVVPRKEIIRLLTNDGDFLVRQSKSFDTKETQFVLSVYWGSLRHFIIAFYLHLNGWGLEGKHYPTIQELVTDMVESSAFVTLKSRAILRRPIHREWELLHDEVVIFYEILRGSFGEVFKGMYKKTCHVTVKTCTDRNTEDEIIEFLRQGRLLKQFNHPNIVSFIGIAAQKHPIMIVTEFMPSGTLLLFLKTIGKQLSIIKLGQMCADVACAMEYLEENKIIHRDLAAKSCLVGANNTVKLSEFRLCRKGLLYTDSKINSMEVSINWAAPESLKFGKYTSLSDVWSFGALVWEVFSIGETPYSSETKEGIIASIEKGHRLHSPPGTPEQIYSVVLSCWGYDEERRPHFKIIHRMLQDFISQT</sequence>
<dbReference type="SMART" id="SM00252">
    <property type="entry name" value="SH2"/>
    <property type="match status" value="1"/>
</dbReference>
<dbReference type="InterPro" id="IPR000980">
    <property type="entry name" value="SH2"/>
</dbReference>
<feature type="domain" description="SH2" evidence="13">
    <location>
        <begin position="340"/>
        <end position="434"/>
    </location>
</feature>
<dbReference type="FunFam" id="1.10.510.10:FF:001512">
    <property type="entry name" value="Receptor tyrosine-protein kinase erbB-2"/>
    <property type="match status" value="1"/>
</dbReference>
<dbReference type="Pfam" id="PF07714">
    <property type="entry name" value="PK_Tyr_Ser-Thr"/>
    <property type="match status" value="1"/>
</dbReference>
<evidence type="ECO:0000256" key="2">
    <source>
        <dbReference type="ARBA" id="ARBA00022527"/>
    </source>
</evidence>
<dbReference type="EC" id="2.7.10.2" evidence="12"/>
<keyword evidence="2" id="KW-0723">Serine/threonine-protein kinase</keyword>
<dbReference type="GO" id="GO:0030182">
    <property type="term" value="P:neuron differentiation"/>
    <property type="evidence" value="ECO:0007669"/>
    <property type="project" value="UniProtKB-ARBA"/>
</dbReference>
<evidence type="ECO:0000256" key="7">
    <source>
        <dbReference type="ARBA" id="ARBA00023136"/>
    </source>
</evidence>
<dbReference type="GO" id="GO:0050793">
    <property type="term" value="P:regulation of developmental process"/>
    <property type="evidence" value="ECO:0007669"/>
    <property type="project" value="UniProtKB-ARBA"/>
</dbReference>
<comment type="similarity">
    <text evidence="12">Belongs to the protein kinase superfamily. Tyr protein kinase family.</text>
</comment>
<dbReference type="PRINTS" id="PR00109">
    <property type="entry name" value="TYRKINASE"/>
</dbReference>
<dbReference type="GO" id="GO:0004715">
    <property type="term" value="F:non-membrane spanning protein tyrosine kinase activity"/>
    <property type="evidence" value="ECO:0007669"/>
    <property type="project" value="UniProtKB-EC"/>
</dbReference>
<dbReference type="SUPFAM" id="SSF55550">
    <property type="entry name" value="SH2 domain"/>
    <property type="match status" value="1"/>
</dbReference>
<dbReference type="PROSITE" id="PS50011">
    <property type="entry name" value="PROTEIN_KINASE_DOM"/>
    <property type="match status" value="2"/>
</dbReference>
<dbReference type="GO" id="GO:0048468">
    <property type="term" value="P:cell development"/>
    <property type="evidence" value="ECO:0007669"/>
    <property type="project" value="UniProtKB-ARBA"/>
</dbReference>
<dbReference type="PANTHER" id="PTHR24418">
    <property type="entry name" value="TYROSINE-PROTEIN KINASE"/>
    <property type="match status" value="1"/>
</dbReference>
<evidence type="ECO:0000259" key="14">
    <source>
        <dbReference type="PROSITE" id="PS50011"/>
    </source>
</evidence>
<gene>
    <name evidence="15" type="ORF">GSLYS_00015940001</name>
</gene>
<evidence type="ECO:0000256" key="10">
    <source>
        <dbReference type="PROSITE-ProRule" id="PRU00191"/>
    </source>
</evidence>
<dbReference type="GO" id="GO:0012505">
    <property type="term" value="C:endomembrane system"/>
    <property type="evidence" value="ECO:0007669"/>
    <property type="project" value="UniProtKB-SubCell"/>
</dbReference>
<proteinExistence type="inferred from homology"/>
<evidence type="ECO:0000256" key="6">
    <source>
        <dbReference type="ARBA" id="ARBA00022840"/>
    </source>
</evidence>
<dbReference type="InterPro" id="IPR008271">
    <property type="entry name" value="Ser/Thr_kinase_AS"/>
</dbReference>
<feature type="domain" description="Protein kinase" evidence="14">
    <location>
        <begin position="445"/>
        <end position="700"/>
    </location>
</feature>
<keyword evidence="7" id="KW-0472">Membrane</keyword>
<dbReference type="InterPro" id="IPR050198">
    <property type="entry name" value="Non-receptor_tyrosine_kinases"/>
</dbReference>
<comment type="caution">
    <text evidence="15">The sequence shown here is derived from an EMBL/GenBank/DDBJ whole genome shotgun (WGS) entry which is preliminary data.</text>
</comment>
<dbReference type="AlphaFoldDB" id="A0AAV2I6M2"/>
<keyword evidence="5 12" id="KW-0418">Kinase</keyword>
<comment type="catalytic activity">
    <reaction evidence="12">
        <text>L-tyrosyl-[protein] + ATP = O-phospho-L-tyrosyl-[protein] + ADP + H(+)</text>
        <dbReference type="Rhea" id="RHEA:10596"/>
        <dbReference type="Rhea" id="RHEA-COMP:10136"/>
        <dbReference type="Rhea" id="RHEA-COMP:20101"/>
        <dbReference type="ChEBI" id="CHEBI:15378"/>
        <dbReference type="ChEBI" id="CHEBI:30616"/>
        <dbReference type="ChEBI" id="CHEBI:46858"/>
        <dbReference type="ChEBI" id="CHEBI:61978"/>
        <dbReference type="ChEBI" id="CHEBI:456216"/>
        <dbReference type="EC" id="2.7.10.2"/>
    </reaction>
</comment>
<reference evidence="15 16" key="1">
    <citation type="submission" date="2024-04" db="EMBL/GenBank/DDBJ databases">
        <authorList>
            <consortium name="Genoscope - CEA"/>
            <person name="William W."/>
        </authorList>
    </citation>
    <scope>NUCLEOTIDE SEQUENCE [LARGE SCALE GENOMIC DNA]</scope>
</reference>
<dbReference type="InterPro" id="IPR017441">
    <property type="entry name" value="Protein_kinase_ATP_BS"/>
</dbReference>
<keyword evidence="3 12" id="KW-0808">Transferase</keyword>
<dbReference type="InterPro" id="IPR001245">
    <property type="entry name" value="Ser-Thr/Tyr_kinase_cat_dom"/>
</dbReference>
<dbReference type="Proteomes" id="UP001497497">
    <property type="component" value="Unassembled WGS sequence"/>
</dbReference>
<evidence type="ECO:0000313" key="16">
    <source>
        <dbReference type="Proteomes" id="UP001497497"/>
    </source>
</evidence>
<keyword evidence="6 11" id="KW-0067">ATP-binding</keyword>
<keyword evidence="16" id="KW-1185">Reference proteome</keyword>
<evidence type="ECO:0000256" key="11">
    <source>
        <dbReference type="PROSITE-ProRule" id="PRU10141"/>
    </source>
</evidence>
<evidence type="ECO:0000256" key="9">
    <source>
        <dbReference type="ARBA" id="ARBA00025089"/>
    </source>
</evidence>
<keyword evidence="8 12" id="KW-0829">Tyrosine-protein kinase</keyword>
<feature type="domain" description="Protein kinase" evidence="14">
    <location>
        <begin position="14"/>
        <end position="268"/>
    </location>
</feature>
<feature type="binding site" evidence="11">
    <location>
        <position position="41"/>
    </location>
    <ligand>
        <name>ATP</name>
        <dbReference type="ChEBI" id="CHEBI:30616"/>
    </ligand>
</feature>
<evidence type="ECO:0000256" key="8">
    <source>
        <dbReference type="ARBA" id="ARBA00023137"/>
    </source>
</evidence>
<dbReference type="PROSITE" id="PS00107">
    <property type="entry name" value="PROTEIN_KINASE_ATP"/>
    <property type="match status" value="1"/>
</dbReference>
<dbReference type="CDD" id="cd10361">
    <property type="entry name" value="SH2_Fps_family"/>
    <property type="match status" value="1"/>
</dbReference>
<dbReference type="Pfam" id="PF00017">
    <property type="entry name" value="SH2"/>
    <property type="match status" value="1"/>
</dbReference>
<name>A0AAV2I6M2_LYMST</name>
<dbReference type="GO" id="GO:0004674">
    <property type="term" value="F:protein serine/threonine kinase activity"/>
    <property type="evidence" value="ECO:0007669"/>
    <property type="project" value="UniProtKB-KW"/>
</dbReference>
<dbReference type="Gene3D" id="1.10.510.10">
    <property type="entry name" value="Transferase(Phosphotransferase) domain 1"/>
    <property type="match status" value="2"/>
</dbReference>
<evidence type="ECO:0000313" key="15">
    <source>
        <dbReference type="EMBL" id="CAL1542346.1"/>
    </source>
</evidence>
<dbReference type="PROSITE" id="PS50001">
    <property type="entry name" value="SH2"/>
    <property type="match status" value="1"/>
</dbReference>
<evidence type="ECO:0000256" key="12">
    <source>
        <dbReference type="RuleBase" id="RU362096"/>
    </source>
</evidence>
<keyword evidence="10" id="KW-0727">SH2 domain</keyword>
<dbReference type="InterPro" id="IPR035849">
    <property type="entry name" value="Fes/Fps/Fer_SH2"/>
</dbReference>
<dbReference type="InterPro" id="IPR011009">
    <property type="entry name" value="Kinase-like_dom_sf"/>
</dbReference>
<dbReference type="Pfam" id="PF00069">
    <property type="entry name" value="Pkinase"/>
    <property type="match status" value="1"/>
</dbReference>
<accession>A0AAV2I6M2</accession>
<dbReference type="SUPFAM" id="SSF56112">
    <property type="entry name" value="Protein kinase-like (PK-like)"/>
    <property type="match status" value="2"/>
</dbReference>
<dbReference type="SMART" id="SM00220">
    <property type="entry name" value="S_TKc"/>
    <property type="match status" value="2"/>
</dbReference>
<evidence type="ECO:0000256" key="3">
    <source>
        <dbReference type="ARBA" id="ARBA00022679"/>
    </source>
</evidence>
<comment type="subcellular location">
    <subcellularLocation>
        <location evidence="1">Endomembrane system</location>
    </subcellularLocation>
</comment>
<dbReference type="InterPro" id="IPR036860">
    <property type="entry name" value="SH2_dom_sf"/>
</dbReference>
<evidence type="ECO:0000256" key="4">
    <source>
        <dbReference type="ARBA" id="ARBA00022741"/>
    </source>
</evidence>